<dbReference type="Proteomes" id="UP000055024">
    <property type="component" value="Unassembled WGS sequence"/>
</dbReference>
<comment type="caution">
    <text evidence="1">The sequence shown here is derived from an EMBL/GenBank/DDBJ whole genome shotgun (WGS) entry which is preliminary data.</text>
</comment>
<evidence type="ECO:0000313" key="1">
    <source>
        <dbReference type="EMBL" id="KRY81478.1"/>
    </source>
</evidence>
<proteinExistence type="predicted"/>
<reference evidence="1 2" key="1">
    <citation type="submission" date="2015-01" db="EMBL/GenBank/DDBJ databases">
        <title>Evolution of Trichinella species and genotypes.</title>
        <authorList>
            <person name="Korhonen P.K."/>
            <person name="Edoardo P."/>
            <person name="Giuseppe L.R."/>
            <person name="Gasser R.B."/>
        </authorList>
    </citation>
    <scope>NUCLEOTIDE SEQUENCE [LARGE SCALE GENOMIC DNA]</scope>
    <source>
        <strain evidence="1">ISS1029</strain>
    </source>
</reference>
<keyword evidence="2" id="KW-1185">Reference proteome</keyword>
<dbReference type="EMBL" id="JYDP01006482">
    <property type="protein sequence ID" value="KRY81478.1"/>
    <property type="molecule type" value="Genomic_DNA"/>
</dbReference>
<name>A0A0V1F5N0_9BILA</name>
<protein>
    <submittedName>
        <fullName evidence="1">Uncharacterized protein</fullName>
    </submittedName>
</protein>
<evidence type="ECO:0000313" key="2">
    <source>
        <dbReference type="Proteomes" id="UP000055024"/>
    </source>
</evidence>
<sequence length="30" mass="3138">MCQQQLEVTLGANLAEGPTVPRGLSMPQAP</sequence>
<gene>
    <name evidence="1" type="ORF">T11_10846</name>
</gene>
<dbReference type="AlphaFoldDB" id="A0A0V1F5N0"/>
<accession>A0A0V1F5N0</accession>
<organism evidence="1 2">
    <name type="scientific">Trichinella zimbabwensis</name>
    <dbReference type="NCBI Taxonomy" id="268475"/>
    <lineage>
        <taxon>Eukaryota</taxon>
        <taxon>Metazoa</taxon>
        <taxon>Ecdysozoa</taxon>
        <taxon>Nematoda</taxon>
        <taxon>Enoplea</taxon>
        <taxon>Dorylaimia</taxon>
        <taxon>Trichinellida</taxon>
        <taxon>Trichinellidae</taxon>
        <taxon>Trichinella</taxon>
    </lineage>
</organism>